<reference evidence="5" key="1">
    <citation type="journal article" date="2020" name="bioRxiv">
        <title>A rank-normalized archaeal taxonomy based on genome phylogeny resolves widespread incomplete and uneven classifications.</title>
        <authorList>
            <person name="Rinke C."/>
            <person name="Chuvochina M."/>
            <person name="Mussig A.J."/>
            <person name="Chaumeil P.-A."/>
            <person name="Waite D.W."/>
            <person name="Whitman W.B."/>
            <person name="Parks D.H."/>
            <person name="Hugenholtz P."/>
        </authorList>
    </citation>
    <scope>NUCLEOTIDE SEQUENCE</scope>
    <source>
        <strain evidence="5">UBA8834</strain>
    </source>
</reference>
<protein>
    <submittedName>
        <fullName evidence="5">AAA family ATPase</fullName>
    </submittedName>
</protein>
<name>A0A832T2N8_PYRHR</name>
<dbReference type="InterPro" id="IPR025669">
    <property type="entry name" value="AAA_dom"/>
</dbReference>
<keyword evidence="1 3" id="KW-0547">Nucleotide-binding</keyword>
<dbReference type="PIRSF" id="PIRSF003092">
    <property type="entry name" value="MinD"/>
    <property type="match status" value="1"/>
</dbReference>
<dbReference type="Proteomes" id="UP000617544">
    <property type="component" value="Unassembled WGS sequence"/>
</dbReference>
<organism evidence="5 6">
    <name type="scientific">Pyrococcus horikoshii</name>
    <dbReference type="NCBI Taxonomy" id="53953"/>
    <lineage>
        <taxon>Archaea</taxon>
        <taxon>Methanobacteriati</taxon>
        <taxon>Methanobacteriota</taxon>
        <taxon>Thermococci</taxon>
        <taxon>Thermococcales</taxon>
        <taxon>Thermococcaceae</taxon>
        <taxon>Pyrococcus</taxon>
    </lineage>
</organism>
<proteinExistence type="predicted"/>
<dbReference type="SMR" id="A0A832T2N8"/>
<dbReference type="InterPro" id="IPR050625">
    <property type="entry name" value="ParA/MinD_ATPase"/>
</dbReference>
<accession>A0A832T2N8</accession>
<feature type="domain" description="AAA" evidence="4">
    <location>
        <begin position="3"/>
        <end position="146"/>
    </location>
</feature>
<dbReference type="InterPro" id="IPR010224">
    <property type="entry name" value="MinD_archaea"/>
</dbReference>
<dbReference type="GO" id="GO:0005524">
    <property type="term" value="F:ATP binding"/>
    <property type="evidence" value="ECO:0007669"/>
    <property type="project" value="UniProtKB-KW"/>
</dbReference>
<dbReference type="GO" id="GO:0005829">
    <property type="term" value="C:cytosol"/>
    <property type="evidence" value="ECO:0007669"/>
    <property type="project" value="TreeGrafter"/>
</dbReference>
<evidence type="ECO:0000313" key="5">
    <source>
        <dbReference type="EMBL" id="HII60176.1"/>
    </source>
</evidence>
<dbReference type="Pfam" id="PF13614">
    <property type="entry name" value="AAA_31"/>
    <property type="match status" value="1"/>
</dbReference>
<dbReference type="PANTHER" id="PTHR43384">
    <property type="entry name" value="SEPTUM SITE-DETERMINING PROTEIN MIND HOMOLOG, CHLOROPLASTIC-RELATED"/>
    <property type="match status" value="1"/>
</dbReference>
<dbReference type="NCBIfam" id="TIGR01969">
    <property type="entry name" value="minD_arch"/>
    <property type="match status" value="1"/>
</dbReference>
<dbReference type="InterPro" id="IPR025501">
    <property type="entry name" value="MinD_FleN"/>
</dbReference>
<dbReference type="GO" id="GO:0051782">
    <property type="term" value="P:negative regulation of cell division"/>
    <property type="evidence" value="ECO:0007669"/>
    <property type="project" value="TreeGrafter"/>
</dbReference>
<dbReference type="SUPFAM" id="SSF52540">
    <property type="entry name" value="P-loop containing nucleoside triphosphate hydrolases"/>
    <property type="match status" value="1"/>
</dbReference>
<dbReference type="EMBL" id="DUJN01000001">
    <property type="protein sequence ID" value="HII60176.1"/>
    <property type="molecule type" value="Genomic_DNA"/>
</dbReference>
<comment type="caution">
    <text evidence="5">The sequence shown here is derived from an EMBL/GenBank/DDBJ whole genome shotgun (WGS) entry which is preliminary data.</text>
</comment>
<feature type="binding site" evidence="3">
    <location>
        <begin position="11"/>
        <end position="18"/>
    </location>
    <ligand>
        <name>ATP</name>
        <dbReference type="ChEBI" id="CHEBI:30616"/>
    </ligand>
</feature>
<dbReference type="AlphaFoldDB" id="A0A832T2N8"/>
<evidence type="ECO:0000313" key="6">
    <source>
        <dbReference type="Proteomes" id="UP000617544"/>
    </source>
</evidence>
<keyword evidence="2 3" id="KW-0067">ATP-binding</keyword>
<dbReference type="PANTHER" id="PTHR43384:SF10">
    <property type="entry name" value="ATPASE INVOLVED IN CHROMOSOME PARTITIONING, PARA_MIND FAMILY"/>
    <property type="match status" value="1"/>
</dbReference>
<dbReference type="RefSeq" id="WP_010884711.1">
    <property type="nucleotide sequence ID" value="NZ_DUJN01000001.1"/>
</dbReference>
<evidence type="ECO:0000256" key="2">
    <source>
        <dbReference type="ARBA" id="ARBA00022840"/>
    </source>
</evidence>
<evidence type="ECO:0000256" key="1">
    <source>
        <dbReference type="ARBA" id="ARBA00022741"/>
    </source>
</evidence>
<dbReference type="OMA" id="DTPAGYN"/>
<dbReference type="CDD" id="cd02036">
    <property type="entry name" value="MinD"/>
    <property type="match status" value="1"/>
</dbReference>
<evidence type="ECO:0000256" key="3">
    <source>
        <dbReference type="PIRSR" id="PIRSR003092-1"/>
    </source>
</evidence>
<dbReference type="GeneID" id="1442945"/>
<dbReference type="InterPro" id="IPR027417">
    <property type="entry name" value="P-loop_NTPase"/>
</dbReference>
<evidence type="ECO:0000259" key="4">
    <source>
        <dbReference type="Pfam" id="PF13614"/>
    </source>
</evidence>
<dbReference type="FunFam" id="3.40.50.300:FF:000285">
    <property type="entry name" value="Sporulation initiation inhibitor Soj"/>
    <property type="match status" value="1"/>
</dbReference>
<dbReference type="Gene3D" id="3.40.50.300">
    <property type="entry name" value="P-loop containing nucleotide triphosphate hydrolases"/>
    <property type="match status" value="1"/>
</dbReference>
<dbReference type="GO" id="GO:0009898">
    <property type="term" value="C:cytoplasmic side of plasma membrane"/>
    <property type="evidence" value="ECO:0007669"/>
    <property type="project" value="TreeGrafter"/>
</dbReference>
<sequence length="245" mass="26307">MTRIISIVSGKGGTGKTTVTANLSVALGEMGRKVLAVDGDLTMANLSLVLGVDDVNITLHDVLAGDAKLEDAIYMTQFENVYILPGAVDWEHVIKADPRKLPEVIKSLKGKYDFILIDCPAGLQLDAMSAMLSGEEAILVTNPEISCLTDTMKVGMVLKKAGLAILGFILNRYGRSERDIPPEAAQDVMDVPLLAVIPEDPVIREGTLEGIPAVKYKPESKGAQAFIKLAEEVDKLAGIKAKIMY</sequence>
<gene>
    <name evidence="5" type="ORF">HA331_00090</name>
</gene>
<dbReference type="GO" id="GO:0016887">
    <property type="term" value="F:ATP hydrolysis activity"/>
    <property type="evidence" value="ECO:0007669"/>
    <property type="project" value="TreeGrafter"/>
</dbReference>